<feature type="non-terminal residue" evidence="2">
    <location>
        <position position="90"/>
    </location>
</feature>
<dbReference type="GO" id="GO:0005829">
    <property type="term" value="C:cytosol"/>
    <property type="evidence" value="ECO:0007669"/>
    <property type="project" value="TreeGrafter"/>
</dbReference>
<dbReference type="InterPro" id="IPR027267">
    <property type="entry name" value="AH/BAR_dom_sf"/>
</dbReference>
<dbReference type="OrthoDB" id="3183924at2759"/>
<dbReference type="InterPro" id="IPR004148">
    <property type="entry name" value="BAR_dom"/>
</dbReference>
<dbReference type="InterPro" id="IPR047234">
    <property type="entry name" value="GRAF_fam"/>
</dbReference>
<comment type="caution">
    <text evidence="2">The sequence shown here is derived from an EMBL/GenBank/DDBJ whole genome shotgun (WGS) entry which is preliminary data.</text>
</comment>
<name>V8NQL0_OPHHA</name>
<dbReference type="SUPFAM" id="SSF103657">
    <property type="entry name" value="BAR/IMD domain-like"/>
    <property type="match status" value="1"/>
</dbReference>
<feature type="domain" description="BAR" evidence="1">
    <location>
        <begin position="13"/>
        <end position="61"/>
    </location>
</feature>
<organism evidence="2 3">
    <name type="scientific">Ophiophagus hannah</name>
    <name type="common">King cobra</name>
    <name type="synonym">Naja hannah</name>
    <dbReference type="NCBI Taxonomy" id="8665"/>
    <lineage>
        <taxon>Eukaryota</taxon>
        <taxon>Metazoa</taxon>
        <taxon>Chordata</taxon>
        <taxon>Craniata</taxon>
        <taxon>Vertebrata</taxon>
        <taxon>Euteleostomi</taxon>
        <taxon>Lepidosauria</taxon>
        <taxon>Squamata</taxon>
        <taxon>Bifurcata</taxon>
        <taxon>Unidentata</taxon>
        <taxon>Episquamata</taxon>
        <taxon>Toxicofera</taxon>
        <taxon>Serpentes</taxon>
        <taxon>Colubroidea</taxon>
        <taxon>Elapidae</taxon>
        <taxon>Elapinae</taxon>
        <taxon>Ophiophagus</taxon>
    </lineage>
</organism>
<keyword evidence="3" id="KW-1185">Reference proteome</keyword>
<dbReference type="EMBL" id="AZIM01002477">
    <property type="protein sequence ID" value="ETE63958.1"/>
    <property type="molecule type" value="Genomic_DNA"/>
</dbReference>
<evidence type="ECO:0000313" key="2">
    <source>
        <dbReference type="EMBL" id="ETE63958.1"/>
    </source>
</evidence>
<dbReference type="Proteomes" id="UP000018936">
    <property type="component" value="Unassembled WGS sequence"/>
</dbReference>
<dbReference type="GO" id="GO:0043066">
    <property type="term" value="P:negative regulation of apoptotic process"/>
    <property type="evidence" value="ECO:0007669"/>
    <property type="project" value="TreeGrafter"/>
</dbReference>
<feature type="non-terminal residue" evidence="2">
    <location>
        <position position="1"/>
    </location>
</feature>
<dbReference type="PANTHER" id="PTHR12552">
    <property type="entry name" value="OLIGOPHRENIN 1"/>
    <property type="match status" value="1"/>
</dbReference>
<dbReference type="GO" id="GO:0005096">
    <property type="term" value="F:GTPase activator activity"/>
    <property type="evidence" value="ECO:0007669"/>
    <property type="project" value="InterPro"/>
</dbReference>
<dbReference type="GO" id="GO:0007010">
    <property type="term" value="P:cytoskeleton organization"/>
    <property type="evidence" value="ECO:0007669"/>
    <property type="project" value="TreeGrafter"/>
</dbReference>
<dbReference type="AlphaFoldDB" id="V8NQL0"/>
<dbReference type="PANTHER" id="PTHR12552:SF5">
    <property type="entry name" value="RHO GTPASE-ACTIVATING PROTEIN 10"/>
    <property type="match status" value="1"/>
</dbReference>
<dbReference type="Pfam" id="PF16746">
    <property type="entry name" value="BAR_3"/>
    <property type="match status" value="1"/>
</dbReference>
<protein>
    <submittedName>
        <fullName evidence="2">Rho GTPase-activating protein 10</fullName>
    </submittedName>
</protein>
<dbReference type="Gene3D" id="1.20.1270.60">
    <property type="entry name" value="Arfaptin homology (AH) domain/BAR domain"/>
    <property type="match status" value="1"/>
</dbReference>
<proteinExistence type="predicted"/>
<accession>V8NQL0</accession>
<reference evidence="2 3" key="1">
    <citation type="journal article" date="2013" name="Proc. Natl. Acad. Sci. U.S.A.">
        <title>The king cobra genome reveals dynamic gene evolution and adaptation in the snake venom system.</title>
        <authorList>
            <person name="Vonk F.J."/>
            <person name="Casewell N.R."/>
            <person name="Henkel C.V."/>
            <person name="Heimberg A.M."/>
            <person name="Jansen H.J."/>
            <person name="McCleary R.J."/>
            <person name="Kerkkamp H.M."/>
            <person name="Vos R.A."/>
            <person name="Guerreiro I."/>
            <person name="Calvete J.J."/>
            <person name="Wuster W."/>
            <person name="Woods A.E."/>
            <person name="Logan J.M."/>
            <person name="Harrison R.A."/>
            <person name="Castoe T.A."/>
            <person name="de Koning A.P."/>
            <person name="Pollock D.D."/>
            <person name="Yandell M."/>
            <person name="Calderon D."/>
            <person name="Renjifo C."/>
            <person name="Currier R.B."/>
            <person name="Salgado D."/>
            <person name="Pla D."/>
            <person name="Sanz L."/>
            <person name="Hyder A.S."/>
            <person name="Ribeiro J.M."/>
            <person name="Arntzen J.W."/>
            <person name="van den Thillart G.E."/>
            <person name="Boetzer M."/>
            <person name="Pirovano W."/>
            <person name="Dirks R.P."/>
            <person name="Spaink H.P."/>
            <person name="Duboule D."/>
            <person name="McGlinn E."/>
            <person name="Kini R.M."/>
            <person name="Richardson M.K."/>
        </authorList>
    </citation>
    <scope>NUCLEOTIDE SEQUENCE</scope>
    <source>
        <tissue evidence="2">Blood</tissue>
    </source>
</reference>
<evidence type="ECO:0000313" key="3">
    <source>
        <dbReference type="Proteomes" id="UP000018936"/>
    </source>
</evidence>
<sequence>MQIMHLNKMKYEVLSFFQGMFTFYHQGYELATDFNHYKMDLQINIQNTRNRFEGTRSEVEDLMNKTKQNPKKHKRANLFAMEGYLYVQEK</sequence>
<gene>
    <name evidence="2" type="primary">ARHGAP10</name>
    <name evidence="2" type="ORF">L345_10275</name>
</gene>
<evidence type="ECO:0000259" key="1">
    <source>
        <dbReference type="Pfam" id="PF16746"/>
    </source>
</evidence>